<name>A0A941GF06_NIACI</name>
<dbReference type="AlphaFoldDB" id="A0A941GF06"/>
<gene>
    <name evidence="1" type="ORF">KD144_17955</name>
</gene>
<evidence type="ECO:0008006" key="2">
    <source>
        <dbReference type="Google" id="ProtNLM"/>
    </source>
</evidence>
<reference evidence="1" key="1">
    <citation type="submission" date="2021-04" db="EMBL/GenBank/DDBJ databases">
        <title>Genomic analysis of electroactive and textile dye degrading Bacillus circulans strain: DC10 isolated from constructed wetland-microbial fuel cells treating textile dye wastewaters.</title>
        <authorList>
            <person name="Patel D.U."/>
            <person name="Desai C.R."/>
        </authorList>
    </citation>
    <scope>NUCLEOTIDE SEQUENCE</scope>
    <source>
        <strain evidence="1">DC10</strain>
    </source>
</reference>
<comment type="caution">
    <text evidence="1">The sequence shown here is derived from an EMBL/GenBank/DDBJ whole genome shotgun (WGS) entry which is preliminary data.</text>
</comment>
<proteinExistence type="predicted"/>
<dbReference type="Pfam" id="PF12686">
    <property type="entry name" value="DUF3800"/>
    <property type="match status" value="1"/>
</dbReference>
<evidence type="ECO:0000313" key="1">
    <source>
        <dbReference type="EMBL" id="MBR8671424.1"/>
    </source>
</evidence>
<accession>A0A941GF06</accession>
<dbReference type="EMBL" id="JAGTPX010000021">
    <property type="protein sequence ID" value="MBR8671424.1"/>
    <property type="molecule type" value="Genomic_DNA"/>
</dbReference>
<dbReference type="InterPro" id="IPR024524">
    <property type="entry name" value="DUF3800"/>
</dbReference>
<protein>
    <recommendedName>
        <fullName evidence="2">DUF3800 domain-containing protein</fullName>
    </recommendedName>
</protein>
<dbReference type="RefSeq" id="WP_212120549.1">
    <property type="nucleotide sequence ID" value="NZ_JAGTPX020000018.1"/>
</dbReference>
<sequence length="326" mass="38421">MNYLIYFDESNKIDQFNKEFSYYGAYSGTDKSLAMIVNKIRKIFKAANSTSELHFREYKKDLHLKKYFQTLHTVINENIRINILIVNNEDALTSATKIGLNASELRNLFYIKIPERLFYGLTRDLSHLDNQTNELVEVKIKIDSNDEYDKLFLNDKIIEQMNAHSAYRNKNYRVNKVISQDSSKSIPLQIIDTFIGIVVFLLEESYLEDTDRTIVKSDLIYRFLMENANIKRFQEQVRLFKWTGNEELTRINIAEYLSPFMVYKINYDISEIVKVQEILTMEPTITTKELRIKMKYPNTRLRQLLGYKDQLSGIGRNTFLKAKNGD</sequence>
<organism evidence="1">
    <name type="scientific">Niallia circulans</name>
    <name type="common">Bacillus circulans</name>
    <dbReference type="NCBI Taxonomy" id="1397"/>
    <lineage>
        <taxon>Bacteria</taxon>
        <taxon>Bacillati</taxon>
        <taxon>Bacillota</taxon>
        <taxon>Bacilli</taxon>
        <taxon>Bacillales</taxon>
        <taxon>Bacillaceae</taxon>
        <taxon>Niallia</taxon>
    </lineage>
</organism>